<feature type="transmembrane region" description="Helical" evidence="2">
    <location>
        <begin position="62"/>
        <end position="82"/>
    </location>
</feature>
<sequence length="94" mass="10234">MYRSTMTPVARSAILRPSAARTLYPRSLSISAPRRGSAPPNPGSDLWNPKEMWRKASPRTKTFVVLGVAVAAIAEGGFWATFGPRIFGKDKTAE</sequence>
<evidence type="ECO:0000256" key="2">
    <source>
        <dbReference type="SAM" id="Phobius"/>
    </source>
</evidence>
<dbReference type="RefSeq" id="XP_028496545.1">
    <property type="nucleotide sequence ID" value="XM_028639004.1"/>
</dbReference>
<keyword evidence="2" id="KW-0812">Transmembrane</keyword>
<dbReference type="AlphaFoldDB" id="A0A3M9YCW9"/>
<evidence type="ECO:0000256" key="1">
    <source>
        <dbReference type="SAM" id="MobiDB-lite"/>
    </source>
</evidence>
<keyword evidence="4" id="KW-1185">Reference proteome</keyword>
<organism evidence="3 4">
    <name type="scientific">Verticillium nonalfalfae</name>
    <dbReference type="NCBI Taxonomy" id="1051616"/>
    <lineage>
        <taxon>Eukaryota</taxon>
        <taxon>Fungi</taxon>
        <taxon>Dikarya</taxon>
        <taxon>Ascomycota</taxon>
        <taxon>Pezizomycotina</taxon>
        <taxon>Sordariomycetes</taxon>
        <taxon>Hypocreomycetidae</taxon>
        <taxon>Glomerellales</taxon>
        <taxon>Plectosphaerellaceae</taxon>
        <taxon>Verticillium</taxon>
    </lineage>
</organism>
<keyword evidence="2" id="KW-1133">Transmembrane helix</keyword>
<accession>A0A3M9YCW9</accession>
<keyword evidence="2" id="KW-0472">Membrane</keyword>
<dbReference type="GeneID" id="39608528"/>
<name>A0A3M9YCW9_9PEZI</name>
<protein>
    <submittedName>
        <fullName evidence="3">Uncharacterized protein</fullName>
    </submittedName>
</protein>
<evidence type="ECO:0000313" key="3">
    <source>
        <dbReference type="EMBL" id="RNJ58387.1"/>
    </source>
</evidence>
<comment type="caution">
    <text evidence="3">The sequence shown here is derived from an EMBL/GenBank/DDBJ whole genome shotgun (WGS) entry which is preliminary data.</text>
</comment>
<reference evidence="3 4" key="1">
    <citation type="submission" date="2018-10" db="EMBL/GenBank/DDBJ databases">
        <title>Genome sequence of Verticillium nonalfalfae VnAa140.</title>
        <authorList>
            <person name="Stajich J.E."/>
            <person name="Kasson M.T."/>
        </authorList>
    </citation>
    <scope>NUCLEOTIDE SEQUENCE [LARGE SCALE GENOMIC DNA]</scope>
    <source>
        <strain evidence="3 4">VnAa140</strain>
    </source>
</reference>
<proteinExistence type="predicted"/>
<dbReference type="Proteomes" id="UP000267145">
    <property type="component" value="Unassembled WGS sequence"/>
</dbReference>
<evidence type="ECO:0000313" key="4">
    <source>
        <dbReference type="Proteomes" id="UP000267145"/>
    </source>
</evidence>
<gene>
    <name evidence="3" type="ORF">D7B24_004839</name>
</gene>
<dbReference type="EMBL" id="RBVV01000028">
    <property type="protein sequence ID" value="RNJ58387.1"/>
    <property type="molecule type" value="Genomic_DNA"/>
</dbReference>
<feature type="region of interest" description="Disordered" evidence="1">
    <location>
        <begin position="30"/>
        <end position="49"/>
    </location>
</feature>